<feature type="chain" id="PRO_5042871886" evidence="1">
    <location>
        <begin position="20"/>
        <end position="191"/>
    </location>
</feature>
<dbReference type="AlphaFoldDB" id="A0AAN6JX79"/>
<keyword evidence="3" id="KW-1185">Reference proteome</keyword>
<evidence type="ECO:0000313" key="3">
    <source>
        <dbReference type="Proteomes" id="UP001176517"/>
    </source>
</evidence>
<feature type="signal peptide" evidence="1">
    <location>
        <begin position="1"/>
        <end position="19"/>
    </location>
</feature>
<dbReference type="EMBL" id="JAPDMZ010000002">
    <property type="protein sequence ID" value="KAK0557842.1"/>
    <property type="molecule type" value="Genomic_DNA"/>
</dbReference>
<dbReference type="Proteomes" id="UP001176517">
    <property type="component" value="Unassembled WGS sequence"/>
</dbReference>
<evidence type="ECO:0000313" key="2">
    <source>
        <dbReference type="EMBL" id="KAK0557842.1"/>
    </source>
</evidence>
<proteinExistence type="predicted"/>
<gene>
    <name evidence="2" type="ORF">OC846_000136</name>
</gene>
<name>A0AAN6JX79_9BASI</name>
<sequence length="191" mass="18348">MKFIGSAVVLALSASLVAANPRPTAAPVKRQTAPDFSGLNLSQLSSAYSQALNGLSTAAQQGGDSGFISSEKALIESAFSAAFSTLGGAAGGVSGAISSVLSEASTFLTSAASAGSSVASEISSTLSAESTSFTSELSSALSSASSALSSASTSASTSTPSGAAGHGYSFDMPVSLALTSVAGLVAAVFVL</sequence>
<reference evidence="2" key="1">
    <citation type="journal article" date="2023" name="PhytoFront">
        <title>Draft Genome Resources of Seven Strains of Tilletia horrida, Causal Agent of Kernel Smut of Rice.</title>
        <authorList>
            <person name="Khanal S."/>
            <person name="Antony Babu S."/>
            <person name="Zhou X.G."/>
        </authorList>
    </citation>
    <scope>NUCLEOTIDE SEQUENCE</scope>
    <source>
        <strain evidence="2">TX6</strain>
    </source>
</reference>
<evidence type="ECO:0000256" key="1">
    <source>
        <dbReference type="SAM" id="SignalP"/>
    </source>
</evidence>
<keyword evidence="1" id="KW-0732">Signal</keyword>
<protein>
    <submittedName>
        <fullName evidence="2">Uncharacterized protein</fullName>
    </submittedName>
</protein>
<comment type="caution">
    <text evidence="2">The sequence shown here is derived from an EMBL/GenBank/DDBJ whole genome shotgun (WGS) entry which is preliminary data.</text>
</comment>
<accession>A0AAN6JX79</accession>
<organism evidence="2 3">
    <name type="scientific">Tilletia horrida</name>
    <dbReference type="NCBI Taxonomy" id="155126"/>
    <lineage>
        <taxon>Eukaryota</taxon>
        <taxon>Fungi</taxon>
        <taxon>Dikarya</taxon>
        <taxon>Basidiomycota</taxon>
        <taxon>Ustilaginomycotina</taxon>
        <taxon>Exobasidiomycetes</taxon>
        <taxon>Tilletiales</taxon>
        <taxon>Tilletiaceae</taxon>
        <taxon>Tilletia</taxon>
    </lineage>
</organism>